<gene>
    <name evidence="4" type="ORF">IAB59_04820</name>
</gene>
<feature type="transmembrane region" description="Helical" evidence="1">
    <location>
        <begin position="496"/>
        <end position="514"/>
    </location>
</feature>
<feature type="transmembrane region" description="Helical" evidence="1">
    <location>
        <begin position="437"/>
        <end position="455"/>
    </location>
</feature>
<evidence type="ECO:0000313" key="4">
    <source>
        <dbReference type="EMBL" id="HIT37777.1"/>
    </source>
</evidence>
<dbReference type="Pfam" id="PF24672">
    <property type="entry name" value="DUF7654"/>
    <property type="match status" value="1"/>
</dbReference>
<evidence type="ECO:0000259" key="2">
    <source>
        <dbReference type="Pfam" id="PF24672"/>
    </source>
</evidence>
<proteinExistence type="predicted"/>
<keyword evidence="1" id="KW-0812">Transmembrane</keyword>
<feature type="transmembrane region" description="Helical" evidence="1">
    <location>
        <begin position="301"/>
        <end position="321"/>
    </location>
</feature>
<dbReference type="InterPro" id="IPR056074">
    <property type="entry name" value="DUF7657"/>
</dbReference>
<feature type="transmembrane region" description="Helical" evidence="1">
    <location>
        <begin position="179"/>
        <end position="198"/>
    </location>
</feature>
<feature type="transmembrane region" description="Helical" evidence="1">
    <location>
        <begin position="252"/>
        <end position="268"/>
    </location>
</feature>
<dbReference type="InterPro" id="IPR056071">
    <property type="entry name" value="DUF7654"/>
</dbReference>
<reference evidence="4" key="1">
    <citation type="submission" date="2020-10" db="EMBL/GenBank/DDBJ databases">
        <authorList>
            <person name="Gilroy R."/>
        </authorList>
    </citation>
    <scope>NUCLEOTIDE SEQUENCE</scope>
    <source>
        <strain evidence="4">CHK195-26880</strain>
    </source>
</reference>
<evidence type="ECO:0000313" key="5">
    <source>
        <dbReference type="Proteomes" id="UP000886833"/>
    </source>
</evidence>
<feature type="transmembrane region" description="Helical" evidence="1">
    <location>
        <begin position="64"/>
        <end position="81"/>
    </location>
</feature>
<evidence type="ECO:0000256" key="1">
    <source>
        <dbReference type="SAM" id="Phobius"/>
    </source>
</evidence>
<feature type="transmembrane region" description="Helical" evidence="1">
    <location>
        <begin position="467"/>
        <end position="484"/>
    </location>
</feature>
<organism evidence="4 5">
    <name type="scientific">Candidatus Onthousia faecipullorum</name>
    <dbReference type="NCBI Taxonomy" id="2840887"/>
    <lineage>
        <taxon>Bacteria</taxon>
        <taxon>Bacillati</taxon>
        <taxon>Bacillota</taxon>
        <taxon>Bacilli</taxon>
        <taxon>Candidatus Onthousia</taxon>
    </lineage>
</organism>
<comment type="caution">
    <text evidence="4">The sequence shown here is derived from an EMBL/GenBank/DDBJ whole genome shotgun (WGS) entry which is preliminary data.</text>
</comment>
<feature type="transmembrane region" description="Helical" evidence="1">
    <location>
        <begin position="205"/>
        <end position="222"/>
    </location>
</feature>
<dbReference type="Proteomes" id="UP000886833">
    <property type="component" value="Unassembled WGS sequence"/>
</dbReference>
<feature type="transmembrane region" description="Helical" evidence="1">
    <location>
        <begin position="7"/>
        <end position="27"/>
    </location>
</feature>
<feature type="transmembrane region" description="Helical" evidence="1">
    <location>
        <begin position="521"/>
        <end position="540"/>
    </location>
</feature>
<keyword evidence="1" id="KW-1133">Transmembrane helix</keyword>
<dbReference type="Pfam" id="PF24677">
    <property type="entry name" value="DUF7657"/>
    <property type="match status" value="1"/>
</dbReference>
<name>A0A9D1GC32_9FIRM</name>
<dbReference type="EMBL" id="DVKQ01000062">
    <property type="protein sequence ID" value="HIT37777.1"/>
    <property type="molecule type" value="Genomic_DNA"/>
</dbReference>
<protein>
    <submittedName>
        <fullName evidence="4">Uncharacterized protein</fullName>
    </submittedName>
</protein>
<accession>A0A9D1GC32</accession>
<evidence type="ECO:0000259" key="3">
    <source>
        <dbReference type="Pfam" id="PF24677"/>
    </source>
</evidence>
<feature type="domain" description="DUF7657" evidence="3">
    <location>
        <begin position="65"/>
        <end position="454"/>
    </location>
</feature>
<feature type="transmembrane region" description="Helical" evidence="1">
    <location>
        <begin position="399"/>
        <end position="417"/>
    </location>
</feature>
<reference evidence="4" key="2">
    <citation type="journal article" date="2021" name="PeerJ">
        <title>Extensive microbial diversity within the chicken gut microbiome revealed by metagenomics and culture.</title>
        <authorList>
            <person name="Gilroy R."/>
            <person name="Ravi A."/>
            <person name="Getino M."/>
            <person name="Pursley I."/>
            <person name="Horton D.L."/>
            <person name="Alikhan N.F."/>
            <person name="Baker D."/>
            <person name="Gharbi K."/>
            <person name="Hall N."/>
            <person name="Watson M."/>
            <person name="Adriaenssens E.M."/>
            <person name="Foster-Nyarko E."/>
            <person name="Jarju S."/>
            <person name="Secka A."/>
            <person name="Antonio M."/>
            <person name="Oren A."/>
            <person name="Chaudhuri R.R."/>
            <person name="La Ragione R."/>
            <person name="Hildebrand F."/>
            <person name="Pallen M.J."/>
        </authorList>
    </citation>
    <scope>NUCLEOTIDE SEQUENCE</scope>
    <source>
        <strain evidence="4">CHK195-26880</strain>
    </source>
</reference>
<feature type="domain" description="DUF7654" evidence="2">
    <location>
        <begin position="547"/>
        <end position="687"/>
    </location>
</feature>
<dbReference type="AlphaFoldDB" id="A0A9D1GC32"/>
<sequence length="690" mass="79773">MSKQKKAFIFSSLAIIFPILVEKFIFYNEAFSFDRFLLLFLVLIFAFSFLVFDRKKELEFIYKKRYILGICLFALLVIMGYHGSSISIYNQIIEPEYNIESSKPILGQERVIRGDEWGVSTPTLLSQVYNDFNEKSSILMATDNNVTLYPKIVARTLSAISIPNQLGFLFLPTEQAFSFFWFFGYFLLFFASFELLMIITQKNKFYSLLGSLLITFSPAVQWWEFWNVLAYGEIAMILFNFYLKEKNKVKEILYSVGIGIIGACYIMCLYPAWQVPYGFLFLLLAIWIMKQNKEDCNLKKMLLLITVAIAVICAIIIPIFLNSYDIYLTITNTAYPGKRFMTGGDGWQNLFNYFSSIFNTYKESSNASEMAQFISLYPVPIIMGLYYWHQNRKKYKKDFLLVALTCLAILLTVWNYVELPEFLAKISLLSFSTPNRCSLVASFVCLLLLIVCLSRYSEKNIKYTVKFQNFIIAFLLVWLGIYVVKVHYPDYIDNSIIIIDLLLYVPVIFLVLINHTKLNKIAFLVLTLATVFSGIGVHPLNKGLDVVYEKPIAKEVQKINEKDKDATWATVETVPYVQNYLVANGAHTLNSTNFYPNLKMWDKLDLPSELENIYNRYAHININITNSKTTVSLKYEDQLNLDLNSSDVCLLGIDYLVTEDNLNSYDNNQVTFNNIYDKYSMKIYSVSCNS</sequence>
<feature type="transmembrane region" description="Helical" evidence="1">
    <location>
        <begin position="228"/>
        <end position="243"/>
    </location>
</feature>
<feature type="transmembrane region" description="Helical" evidence="1">
    <location>
        <begin position="33"/>
        <end position="52"/>
    </location>
</feature>
<keyword evidence="1" id="KW-0472">Membrane</keyword>